<comment type="caution">
    <text evidence="2">The sequence shown here is derived from an EMBL/GenBank/DDBJ whole genome shotgun (WGS) entry which is preliminary data.</text>
</comment>
<evidence type="ECO:0000313" key="3">
    <source>
        <dbReference type="Proteomes" id="UP000827092"/>
    </source>
</evidence>
<keyword evidence="3" id="KW-1185">Reference proteome</keyword>
<feature type="compositionally biased region" description="Basic and acidic residues" evidence="1">
    <location>
        <begin position="64"/>
        <end position="78"/>
    </location>
</feature>
<dbReference type="Proteomes" id="UP000827092">
    <property type="component" value="Unassembled WGS sequence"/>
</dbReference>
<evidence type="ECO:0000256" key="1">
    <source>
        <dbReference type="SAM" id="MobiDB-lite"/>
    </source>
</evidence>
<feature type="compositionally biased region" description="Low complexity" evidence="1">
    <location>
        <begin position="22"/>
        <end position="31"/>
    </location>
</feature>
<gene>
    <name evidence="2" type="ORF">JTE90_016464</name>
</gene>
<evidence type="ECO:0000313" key="2">
    <source>
        <dbReference type="EMBL" id="KAG8191677.1"/>
    </source>
</evidence>
<dbReference type="AlphaFoldDB" id="A0AAV6V5B6"/>
<protein>
    <submittedName>
        <fullName evidence="2">Uncharacterized protein</fullName>
    </submittedName>
</protein>
<feature type="region of interest" description="Disordered" evidence="1">
    <location>
        <begin position="64"/>
        <end position="111"/>
    </location>
</feature>
<reference evidence="2 3" key="1">
    <citation type="journal article" date="2022" name="Nat. Ecol. Evol.">
        <title>A masculinizing supergene underlies an exaggerated male reproductive morph in a spider.</title>
        <authorList>
            <person name="Hendrickx F."/>
            <person name="De Corte Z."/>
            <person name="Sonet G."/>
            <person name="Van Belleghem S.M."/>
            <person name="Kostlbacher S."/>
            <person name="Vangestel C."/>
        </authorList>
    </citation>
    <scope>NUCLEOTIDE SEQUENCE [LARGE SCALE GENOMIC DNA]</scope>
    <source>
        <strain evidence="2">W744_W776</strain>
    </source>
</reference>
<organism evidence="2 3">
    <name type="scientific">Oedothorax gibbosus</name>
    <dbReference type="NCBI Taxonomy" id="931172"/>
    <lineage>
        <taxon>Eukaryota</taxon>
        <taxon>Metazoa</taxon>
        <taxon>Ecdysozoa</taxon>
        <taxon>Arthropoda</taxon>
        <taxon>Chelicerata</taxon>
        <taxon>Arachnida</taxon>
        <taxon>Araneae</taxon>
        <taxon>Araneomorphae</taxon>
        <taxon>Entelegynae</taxon>
        <taxon>Araneoidea</taxon>
        <taxon>Linyphiidae</taxon>
        <taxon>Erigoninae</taxon>
        <taxon>Oedothorax</taxon>
    </lineage>
</organism>
<proteinExistence type="predicted"/>
<feature type="region of interest" description="Disordered" evidence="1">
    <location>
        <begin position="21"/>
        <end position="42"/>
    </location>
</feature>
<sequence length="111" mass="11966">MSSRFCQSLYRGLVIPLVKPNSSFSTSSISSKTAGDKMSQFKDSVEKEGKKLVGKAATGFEKVKDKMTEVHEQNKNDVGRLSQEPQAAKGAASESVKQKAKGPTDAVEDVK</sequence>
<name>A0AAV6V5B6_9ARAC</name>
<dbReference type="EMBL" id="JAFNEN010000154">
    <property type="protein sequence ID" value="KAG8191677.1"/>
    <property type="molecule type" value="Genomic_DNA"/>
</dbReference>
<accession>A0AAV6V5B6</accession>